<dbReference type="InterPro" id="IPR009057">
    <property type="entry name" value="Homeodomain-like_sf"/>
</dbReference>
<name>A0A0L0HSG5_SPIPD</name>
<dbReference type="Gene3D" id="1.10.10.60">
    <property type="entry name" value="Homeodomain-like"/>
    <property type="match status" value="1"/>
</dbReference>
<dbReference type="OMA" id="IQGPHIK"/>
<sequence length="225" mass="26113">MSHKPRSMPVGQRNILRPNDSASLWNCTLSPGWTREESDILRKALMRFGVGNWKDIMESGCLPGKTNAQLNLQTQRLLGQQSTAEFQMLHIDPLVIGEKNAQIQGEHVKRKNGFIVNSGGKLSREEKLRRIKENKEKYELPEDVWSKIDLPRRDDPVILLEQKERQLAEMQQELIKVREWIQDRRTEVTKDAKALSLELDSFVENDENLDIMEETSRGKRIKRSP</sequence>
<proteinExistence type="predicted"/>
<dbReference type="GeneID" id="27685124"/>
<dbReference type="VEuPathDB" id="FungiDB:SPPG_01464"/>
<dbReference type="STRING" id="645134.A0A0L0HSG5"/>
<evidence type="ECO:0000313" key="2">
    <source>
        <dbReference type="EMBL" id="KND04017.1"/>
    </source>
</evidence>
<keyword evidence="3" id="KW-1185">Reference proteome</keyword>
<organism evidence="2 3">
    <name type="scientific">Spizellomyces punctatus (strain DAOM BR117)</name>
    <dbReference type="NCBI Taxonomy" id="645134"/>
    <lineage>
        <taxon>Eukaryota</taxon>
        <taxon>Fungi</taxon>
        <taxon>Fungi incertae sedis</taxon>
        <taxon>Chytridiomycota</taxon>
        <taxon>Chytridiomycota incertae sedis</taxon>
        <taxon>Chytridiomycetes</taxon>
        <taxon>Spizellomycetales</taxon>
        <taxon>Spizellomycetaceae</taxon>
        <taxon>Spizellomyces</taxon>
    </lineage>
</organism>
<dbReference type="PANTHER" id="PTHR41733">
    <property type="entry name" value="UBIQUITIN-ASSOCIATED/TRANSLATION ELONGATION FACTOR EF1B, N-TERMINAL, EUKARYOTE"/>
    <property type="match status" value="1"/>
</dbReference>
<dbReference type="EMBL" id="KQ257451">
    <property type="protein sequence ID" value="KND04017.1"/>
    <property type="molecule type" value="Genomic_DNA"/>
</dbReference>
<dbReference type="eggNOG" id="ENOG502RYYZ">
    <property type="taxonomic scope" value="Eukaryota"/>
</dbReference>
<evidence type="ECO:0000259" key="1">
    <source>
        <dbReference type="PROSITE" id="PS50090"/>
    </source>
</evidence>
<dbReference type="SUPFAM" id="SSF46689">
    <property type="entry name" value="Homeodomain-like"/>
    <property type="match status" value="1"/>
</dbReference>
<dbReference type="RefSeq" id="XP_016612056.1">
    <property type="nucleotide sequence ID" value="XM_016749782.1"/>
</dbReference>
<gene>
    <name evidence="2" type="ORF">SPPG_01464</name>
</gene>
<dbReference type="PROSITE" id="PS50090">
    <property type="entry name" value="MYB_LIKE"/>
    <property type="match status" value="1"/>
</dbReference>
<dbReference type="Pfam" id="PF00249">
    <property type="entry name" value="Myb_DNA-binding"/>
    <property type="match status" value="1"/>
</dbReference>
<feature type="domain" description="Myb-like" evidence="1">
    <location>
        <begin position="33"/>
        <end position="78"/>
    </location>
</feature>
<dbReference type="OrthoDB" id="608866at2759"/>
<dbReference type="AlphaFoldDB" id="A0A0L0HSG5"/>
<dbReference type="PANTHER" id="PTHR41733:SF1">
    <property type="entry name" value="CHROMOSOME UNDETERMINED SCAFFOLD_30, WHOLE GENOME SHOTGUN SEQUENCE"/>
    <property type="match status" value="1"/>
</dbReference>
<dbReference type="InParanoid" id="A0A0L0HSG5"/>
<accession>A0A0L0HSG5</accession>
<dbReference type="InterPro" id="IPR001005">
    <property type="entry name" value="SANT/Myb"/>
</dbReference>
<reference evidence="2 3" key="1">
    <citation type="submission" date="2009-08" db="EMBL/GenBank/DDBJ databases">
        <title>The Genome Sequence of Spizellomyces punctatus strain DAOM BR117.</title>
        <authorList>
            <consortium name="The Broad Institute Genome Sequencing Platform"/>
            <person name="Russ C."/>
            <person name="Cuomo C."/>
            <person name="Shea T."/>
            <person name="Young S.K."/>
            <person name="Zeng Q."/>
            <person name="Koehrsen M."/>
            <person name="Haas B."/>
            <person name="Borodovsky M."/>
            <person name="Guigo R."/>
            <person name="Alvarado L."/>
            <person name="Berlin A."/>
            <person name="Bochicchio J."/>
            <person name="Borenstein D."/>
            <person name="Chapman S."/>
            <person name="Chen Z."/>
            <person name="Engels R."/>
            <person name="Freedman E."/>
            <person name="Gellesch M."/>
            <person name="Goldberg J."/>
            <person name="Griggs A."/>
            <person name="Gujja S."/>
            <person name="Heiman D."/>
            <person name="Hepburn T."/>
            <person name="Howarth C."/>
            <person name="Jen D."/>
            <person name="Larson L."/>
            <person name="Lewis B."/>
            <person name="Mehta T."/>
            <person name="Park D."/>
            <person name="Pearson M."/>
            <person name="Roberts A."/>
            <person name="Saif S."/>
            <person name="Shenoy N."/>
            <person name="Sisk P."/>
            <person name="Stolte C."/>
            <person name="Sykes S."/>
            <person name="Thomson T."/>
            <person name="Walk T."/>
            <person name="White J."/>
            <person name="Yandava C."/>
            <person name="Burger G."/>
            <person name="Gray M.W."/>
            <person name="Holland P.W.H."/>
            <person name="King N."/>
            <person name="Lang F.B.F."/>
            <person name="Roger A.J."/>
            <person name="Ruiz-Trillo I."/>
            <person name="Lander E."/>
            <person name="Nusbaum C."/>
        </authorList>
    </citation>
    <scope>NUCLEOTIDE SEQUENCE [LARGE SCALE GENOMIC DNA]</scope>
    <source>
        <strain evidence="2 3">DAOM BR117</strain>
    </source>
</reference>
<evidence type="ECO:0000313" key="3">
    <source>
        <dbReference type="Proteomes" id="UP000053201"/>
    </source>
</evidence>
<protein>
    <recommendedName>
        <fullName evidence="1">Myb-like domain-containing protein</fullName>
    </recommendedName>
</protein>
<dbReference type="Proteomes" id="UP000053201">
    <property type="component" value="Unassembled WGS sequence"/>
</dbReference>